<dbReference type="RefSeq" id="WP_086592312.1">
    <property type="nucleotide sequence ID" value="NZ_MTSE01000001.1"/>
</dbReference>
<dbReference type="OrthoDB" id="1524077at2"/>
<evidence type="ECO:0000256" key="4">
    <source>
        <dbReference type="ARBA" id="ARBA00023163"/>
    </source>
</evidence>
<dbReference type="InterPro" id="IPR014327">
    <property type="entry name" value="RNA_pol_sigma70_bacteroid"/>
</dbReference>
<dbReference type="NCBIfam" id="TIGR02985">
    <property type="entry name" value="Sig70_bacteroi1"/>
    <property type="match status" value="1"/>
</dbReference>
<protein>
    <recommendedName>
        <fullName evidence="9">RNA polymerase sigma-70 factor</fullName>
    </recommendedName>
</protein>
<dbReference type="GO" id="GO:0016987">
    <property type="term" value="F:sigma factor activity"/>
    <property type="evidence" value="ECO:0007669"/>
    <property type="project" value="UniProtKB-KW"/>
</dbReference>
<dbReference type="SUPFAM" id="SSF88946">
    <property type="entry name" value="Sigma2 domain of RNA polymerase sigma factors"/>
    <property type="match status" value="1"/>
</dbReference>
<dbReference type="EMBL" id="MTSE01000001">
    <property type="protein sequence ID" value="OUJ76061.1"/>
    <property type="molecule type" value="Genomic_DNA"/>
</dbReference>
<reference evidence="7 8" key="1">
    <citation type="submission" date="2017-01" db="EMBL/GenBank/DDBJ databases">
        <title>A new Hymenobacter.</title>
        <authorList>
            <person name="Liang Y."/>
            <person name="Feng F."/>
        </authorList>
    </citation>
    <scope>NUCLEOTIDE SEQUENCE [LARGE SCALE GENOMIC DNA]</scope>
    <source>
        <strain evidence="7">MIMBbqt21</strain>
    </source>
</reference>
<keyword evidence="4" id="KW-0804">Transcription</keyword>
<dbReference type="PANTHER" id="PTHR43133">
    <property type="entry name" value="RNA POLYMERASE ECF-TYPE SIGMA FACTO"/>
    <property type="match status" value="1"/>
</dbReference>
<dbReference type="InterPro" id="IPR007627">
    <property type="entry name" value="RNA_pol_sigma70_r2"/>
</dbReference>
<dbReference type="SUPFAM" id="SSF88659">
    <property type="entry name" value="Sigma3 and sigma4 domains of RNA polymerase sigma factors"/>
    <property type="match status" value="1"/>
</dbReference>
<gene>
    <name evidence="7" type="ORF">BXP70_01945</name>
</gene>
<dbReference type="Gene3D" id="1.10.1740.10">
    <property type="match status" value="1"/>
</dbReference>
<dbReference type="GO" id="GO:0006352">
    <property type="term" value="P:DNA-templated transcription initiation"/>
    <property type="evidence" value="ECO:0007669"/>
    <property type="project" value="InterPro"/>
</dbReference>
<dbReference type="Pfam" id="PF04542">
    <property type="entry name" value="Sigma70_r2"/>
    <property type="match status" value="1"/>
</dbReference>
<dbReference type="InterPro" id="IPR013249">
    <property type="entry name" value="RNA_pol_sigma70_r4_t2"/>
</dbReference>
<keyword evidence="2" id="KW-0805">Transcription regulation</keyword>
<evidence type="ECO:0000259" key="6">
    <source>
        <dbReference type="Pfam" id="PF08281"/>
    </source>
</evidence>
<dbReference type="AlphaFoldDB" id="A0A243WLS0"/>
<comment type="caution">
    <text evidence="7">The sequence shown here is derived from an EMBL/GenBank/DDBJ whole genome shotgun (WGS) entry which is preliminary data.</text>
</comment>
<dbReference type="NCBIfam" id="TIGR02937">
    <property type="entry name" value="sigma70-ECF"/>
    <property type="match status" value="1"/>
</dbReference>
<accession>A0A243WLS0</accession>
<comment type="similarity">
    <text evidence="1">Belongs to the sigma-70 factor family. ECF subfamily.</text>
</comment>
<proteinExistence type="inferred from homology"/>
<dbReference type="GO" id="GO:0003677">
    <property type="term" value="F:DNA binding"/>
    <property type="evidence" value="ECO:0007669"/>
    <property type="project" value="InterPro"/>
</dbReference>
<dbReference type="Gene3D" id="1.10.10.10">
    <property type="entry name" value="Winged helix-like DNA-binding domain superfamily/Winged helix DNA-binding domain"/>
    <property type="match status" value="1"/>
</dbReference>
<dbReference type="InterPro" id="IPR039425">
    <property type="entry name" value="RNA_pol_sigma-70-like"/>
</dbReference>
<organism evidence="7 8">
    <name type="scientific">Hymenobacter crusticola</name>
    <dbReference type="NCBI Taxonomy" id="1770526"/>
    <lineage>
        <taxon>Bacteria</taxon>
        <taxon>Pseudomonadati</taxon>
        <taxon>Bacteroidota</taxon>
        <taxon>Cytophagia</taxon>
        <taxon>Cytophagales</taxon>
        <taxon>Hymenobacteraceae</taxon>
        <taxon>Hymenobacter</taxon>
    </lineage>
</organism>
<dbReference type="InterPro" id="IPR014284">
    <property type="entry name" value="RNA_pol_sigma-70_dom"/>
</dbReference>
<evidence type="ECO:0008006" key="9">
    <source>
        <dbReference type="Google" id="ProtNLM"/>
    </source>
</evidence>
<dbReference type="PANTHER" id="PTHR43133:SF46">
    <property type="entry name" value="RNA POLYMERASE SIGMA-70 FACTOR ECF SUBFAMILY"/>
    <property type="match status" value="1"/>
</dbReference>
<evidence type="ECO:0000259" key="5">
    <source>
        <dbReference type="Pfam" id="PF04542"/>
    </source>
</evidence>
<dbReference type="InterPro" id="IPR013324">
    <property type="entry name" value="RNA_pol_sigma_r3/r4-like"/>
</dbReference>
<sequence>MPPEENADILESRLATLQQADEEAFMELLFRSFYQPLGNVIYRVVQDRTVAEDLVQDLFLKVWNNRGTLVITTTYKAYLYRAAMNTALHHLQKHKRQVAWDDARVPEPSRNATAEYLDGEEAELAVAGALEALPPQCRAVFVMSREEGMSYRQIAEALNVAPKTVENQMGKALRLLREQLSGFLSGMSMCVAMVFENIF</sequence>
<dbReference type="InterPro" id="IPR036388">
    <property type="entry name" value="WH-like_DNA-bd_sf"/>
</dbReference>
<name>A0A243WLS0_9BACT</name>
<keyword evidence="8" id="KW-1185">Reference proteome</keyword>
<dbReference type="CDD" id="cd06171">
    <property type="entry name" value="Sigma70_r4"/>
    <property type="match status" value="1"/>
</dbReference>
<feature type="domain" description="RNA polymerase sigma factor 70 region 4 type 2" evidence="6">
    <location>
        <begin position="125"/>
        <end position="176"/>
    </location>
</feature>
<dbReference type="Pfam" id="PF08281">
    <property type="entry name" value="Sigma70_r4_2"/>
    <property type="match status" value="1"/>
</dbReference>
<evidence type="ECO:0000313" key="8">
    <source>
        <dbReference type="Proteomes" id="UP000194873"/>
    </source>
</evidence>
<evidence type="ECO:0000256" key="2">
    <source>
        <dbReference type="ARBA" id="ARBA00023015"/>
    </source>
</evidence>
<evidence type="ECO:0000256" key="1">
    <source>
        <dbReference type="ARBA" id="ARBA00010641"/>
    </source>
</evidence>
<evidence type="ECO:0000256" key="3">
    <source>
        <dbReference type="ARBA" id="ARBA00023082"/>
    </source>
</evidence>
<dbReference type="InterPro" id="IPR013325">
    <property type="entry name" value="RNA_pol_sigma_r2"/>
</dbReference>
<keyword evidence="3" id="KW-0731">Sigma factor</keyword>
<dbReference type="Proteomes" id="UP000194873">
    <property type="component" value="Unassembled WGS sequence"/>
</dbReference>
<evidence type="ECO:0000313" key="7">
    <source>
        <dbReference type="EMBL" id="OUJ76061.1"/>
    </source>
</evidence>
<feature type="domain" description="RNA polymerase sigma-70 region 2" evidence="5">
    <location>
        <begin position="29"/>
        <end position="96"/>
    </location>
</feature>